<reference evidence="3 4" key="1">
    <citation type="submission" date="2020-02" db="EMBL/GenBank/DDBJ databases">
        <title>Genome sequence of the type strain CGMCC 1.15528 of Mesorhizobium zhangyense.</title>
        <authorList>
            <person name="Gao J."/>
            <person name="Sun J."/>
        </authorList>
    </citation>
    <scope>NUCLEOTIDE SEQUENCE [LARGE SCALE GENOMIC DNA]</scope>
    <source>
        <strain evidence="3 4">CGMCC 1.15528</strain>
    </source>
</reference>
<dbReference type="InterPro" id="IPR005545">
    <property type="entry name" value="YCII"/>
</dbReference>
<dbReference type="AlphaFoldDB" id="A0A7C9RB33"/>
<evidence type="ECO:0000313" key="4">
    <source>
        <dbReference type="Proteomes" id="UP000481252"/>
    </source>
</evidence>
<dbReference type="PANTHER" id="PTHR37828:SF1">
    <property type="entry name" value="YCII-RELATED DOMAIN-CONTAINING PROTEIN"/>
    <property type="match status" value="1"/>
</dbReference>
<protein>
    <recommendedName>
        <fullName evidence="2">YCII-related domain-containing protein</fullName>
    </recommendedName>
</protein>
<dbReference type="RefSeq" id="WP_165120669.1">
    <property type="nucleotide sequence ID" value="NZ_JAAKZG010000014.1"/>
</dbReference>
<dbReference type="SUPFAM" id="SSF54909">
    <property type="entry name" value="Dimeric alpha+beta barrel"/>
    <property type="match status" value="1"/>
</dbReference>
<dbReference type="PANTHER" id="PTHR37828">
    <property type="entry name" value="GSR2449 PROTEIN"/>
    <property type="match status" value="1"/>
</dbReference>
<evidence type="ECO:0000313" key="3">
    <source>
        <dbReference type="EMBL" id="NGN44277.1"/>
    </source>
</evidence>
<organism evidence="3 4">
    <name type="scientific">Mesorhizobium zhangyense</name>
    <dbReference type="NCBI Taxonomy" id="1776730"/>
    <lineage>
        <taxon>Bacteria</taxon>
        <taxon>Pseudomonadati</taxon>
        <taxon>Pseudomonadota</taxon>
        <taxon>Alphaproteobacteria</taxon>
        <taxon>Hyphomicrobiales</taxon>
        <taxon>Phyllobacteriaceae</taxon>
        <taxon>Mesorhizobium</taxon>
    </lineage>
</organism>
<evidence type="ECO:0000259" key="2">
    <source>
        <dbReference type="Pfam" id="PF03795"/>
    </source>
</evidence>
<dbReference type="InterPro" id="IPR011008">
    <property type="entry name" value="Dimeric_a/b-barrel"/>
</dbReference>
<sequence>MFVVSLTYTAPLTEIDKHRDAHMAWVKACLDEGIFLASGAKKPRTGGVILARCTREVLDKRLREDPFAIAKVADYDVTEFVATTVSAGLEALREA</sequence>
<gene>
    <name evidence="3" type="ORF">G6N74_24710</name>
</gene>
<dbReference type="EMBL" id="JAAKZG010000014">
    <property type="protein sequence ID" value="NGN44277.1"/>
    <property type="molecule type" value="Genomic_DNA"/>
</dbReference>
<dbReference type="Gene3D" id="3.30.70.1060">
    <property type="entry name" value="Dimeric alpha+beta barrel"/>
    <property type="match status" value="1"/>
</dbReference>
<comment type="caution">
    <text evidence="3">The sequence shown here is derived from an EMBL/GenBank/DDBJ whole genome shotgun (WGS) entry which is preliminary data.</text>
</comment>
<name>A0A7C9RB33_9HYPH</name>
<dbReference type="Proteomes" id="UP000481252">
    <property type="component" value="Unassembled WGS sequence"/>
</dbReference>
<proteinExistence type="inferred from homology"/>
<feature type="domain" description="YCII-related" evidence="2">
    <location>
        <begin position="1"/>
        <end position="80"/>
    </location>
</feature>
<accession>A0A7C9RB33</accession>
<keyword evidence="4" id="KW-1185">Reference proteome</keyword>
<evidence type="ECO:0000256" key="1">
    <source>
        <dbReference type="ARBA" id="ARBA00007689"/>
    </source>
</evidence>
<dbReference type="Pfam" id="PF03795">
    <property type="entry name" value="YCII"/>
    <property type="match status" value="1"/>
</dbReference>
<comment type="similarity">
    <text evidence="1">Belongs to the YciI family.</text>
</comment>